<dbReference type="InterPro" id="IPR036291">
    <property type="entry name" value="NAD(P)-bd_dom_sf"/>
</dbReference>
<dbReference type="InterPro" id="IPR047109">
    <property type="entry name" value="CAD-like"/>
</dbReference>
<dbReference type="InterPro" id="IPR011032">
    <property type="entry name" value="GroES-like_sf"/>
</dbReference>
<keyword evidence="3 5" id="KW-0862">Zinc</keyword>
<protein>
    <submittedName>
        <fullName evidence="7">NAD(P)-dependent alcohol dehydrogenase</fullName>
    </submittedName>
</protein>
<name>A0ABS3E2Y0_9GAMM</name>
<keyword evidence="8" id="KW-1185">Reference proteome</keyword>
<evidence type="ECO:0000313" key="7">
    <source>
        <dbReference type="EMBL" id="MBN8429649.1"/>
    </source>
</evidence>
<comment type="caution">
    <text evidence="7">The sequence shown here is derived from an EMBL/GenBank/DDBJ whole genome shotgun (WGS) entry which is preliminary data.</text>
</comment>
<proteinExistence type="inferred from homology"/>
<evidence type="ECO:0000313" key="8">
    <source>
        <dbReference type="Proteomes" id="UP000664293"/>
    </source>
</evidence>
<dbReference type="PROSITE" id="PS00059">
    <property type="entry name" value="ADH_ZINC"/>
    <property type="match status" value="1"/>
</dbReference>
<evidence type="ECO:0000256" key="4">
    <source>
        <dbReference type="ARBA" id="ARBA00023002"/>
    </source>
</evidence>
<comment type="similarity">
    <text evidence="5">Belongs to the zinc-containing alcohol dehydrogenase family.</text>
</comment>
<dbReference type="SMART" id="SM00829">
    <property type="entry name" value="PKS_ER"/>
    <property type="match status" value="1"/>
</dbReference>
<feature type="domain" description="Enoyl reductase (ER)" evidence="6">
    <location>
        <begin position="13"/>
        <end position="333"/>
    </location>
</feature>
<dbReference type="InterPro" id="IPR020843">
    <property type="entry name" value="ER"/>
</dbReference>
<dbReference type="InterPro" id="IPR013149">
    <property type="entry name" value="ADH-like_C"/>
</dbReference>
<dbReference type="Proteomes" id="UP000664293">
    <property type="component" value="Unassembled WGS sequence"/>
</dbReference>
<dbReference type="CDD" id="cd05283">
    <property type="entry name" value="CAD1"/>
    <property type="match status" value="1"/>
</dbReference>
<keyword evidence="4" id="KW-0560">Oxidoreductase</keyword>
<dbReference type="SUPFAM" id="SSF51735">
    <property type="entry name" value="NAD(P)-binding Rossmann-fold domains"/>
    <property type="match status" value="1"/>
</dbReference>
<organism evidence="7 8">
    <name type="scientific">Microbulbifer salipaludis</name>
    <dbReference type="NCBI Taxonomy" id="187980"/>
    <lineage>
        <taxon>Bacteria</taxon>
        <taxon>Pseudomonadati</taxon>
        <taxon>Pseudomonadota</taxon>
        <taxon>Gammaproteobacteria</taxon>
        <taxon>Cellvibrionales</taxon>
        <taxon>Microbulbiferaceae</taxon>
        <taxon>Microbulbifer</taxon>
    </lineage>
</organism>
<dbReference type="Gene3D" id="3.90.180.10">
    <property type="entry name" value="Medium-chain alcohol dehydrogenases, catalytic domain"/>
    <property type="match status" value="1"/>
</dbReference>
<reference evidence="7 8" key="1">
    <citation type="submission" date="2020-12" db="EMBL/GenBank/DDBJ databases">
        <title>Oil enriched cultivation method for isolating marine PHA-producing bacteria.</title>
        <authorList>
            <person name="Zheng W."/>
            <person name="Yu S."/>
            <person name="Huang Y."/>
        </authorList>
    </citation>
    <scope>NUCLEOTIDE SEQUENCE [LARGE SCALE GENOMIC DNA]</scope>
    <source>
        <strain evidence="7 8">SN0-2</strain>
    </source>
</reference>
<dbReference type="Pfam" id="PF00107">
    <property type="entry name" value="ADH_zinc_N"/>
    <property type="match status" value="1"/>
</dbReference>
<dbReference type="Pfam" id="PF08240">
    <property type="entry name" value="ADH_N"/>
    <property type="match status" value="1"/>
</dbReference>
<comment type="cofactor">
    <cofactor evidence="1 5">
        <name>Zn(2+)</name>
        <dbReference type="ChEBI" id="CHEBI:29105"/>
    </cofactor>
</comment>
<dbReference type="EMBL" id="JAEKJR010000001">
    <property type="protein sequence ID" value="MBN8429649.1"/>
    <property type="molecule type" value="Genomic_DNA"/>
</dbReference>
<sequence length="337" mass="35776">MIMINAYAADSAGAELKPFSYDPGALKSDQVEIAVEYCGLCHSDLSVVNDEWGMTAFPVVPGHEVVGKIAAVGAGVTHLKKGQRVGLGWHAGFCGHCGECDTGNQNLCAEAQPTIIGHHGGFADTVRASAESVVPIPDGLDPKVVGPLFCAGITVYNPLVQFDIKPNSRVAVIGIGGLGHLALQFLNAWGCEVTAFTSSDSKREEALALGAHHTLNSRDPEALAAAAGQFDLIISTVNVKLDWNTYLTTLKPRGRLHFVGATTEPLDLNVFNLLLSQRQVSGSPVGSPATIADMLEFAARHKIAPKVEHFPMSKINEAFARLESGEARYRIVLEAGK</sequence>
<dbReference type="Gene3D" id="3.40.50.720">
    <property type="entry name" value="NAD(P)-binding Rossmann-like Domain"/>
    <property type="match status" value="1"/>
</dbReference>
<gene>
    <name evidence="7" type="ORF">JF535_02170</name>
</gene>
<keyword evidence="2 5" id="KW-0479">Metal-binding</keyword>
<evidence type="ECO:0000256" key="5">
    <source>
        <dbReference type="RuleBase" id="RU361277"/>
    </source>
</evidence>
<dbReference type="PROSITE" id="PS00065">
    <property type="entry name" value="D_2_HYDROXYACID_DH_1"/>
    <property type="match status" value="1"/>
</dbReference>
<dbReference type="SUPFAM" id="SSF50129">
    <property type="entry name" value="GroES-like"/>
    <property type="match status" value="1"/>
</dbReference>
<evidence type="ECO:0000256" key="2">
    <source>
        <dbReference type="ARBA" id="ARBA00022723"/>
    </source>
</evidence>
<evidence type="ECO:0000259" key="6">
    <source>
        <dbReference type="SMART" id="SM00829"/>
    </source>
</evidence>
<evidence type="ECO:0000256" key="3">
    <source>
        <dbReference type="ARBA" id="ARBA00022833"/>
    </source>
</evidence>
<dbReference type="PANTHER" id="PTHR42683">
    <property type="entry name" value="ALDEHYDE REDUCTASE"/>
    <property type="match status" value="1"/>
</dbReference>
<evidence type="ECO:0000256" key="1">
    <source>
        <dbReference type="ARBA" id="ARBA00001947"/>
    </source>
</evidence>
<accession>A0ABS3E2Y0</accession>
<dbReference type="InterPro" id="IPR029752">
    <property type="entry name" value="D-isomer_DH_CS1"/>
</dbReference>
<dbReference type="InterPro" id="IPR013154">
    <property type="entry name" value="ADH-like_N"/>
</dbReference>
<dbReference type="InterPro" id="IPR002328">
    <property type="entry name" value="ADH_Zn_CS"/>
</dbReference>